<organism evidence="1 2">
    <name type="scientific">Rhododendron molle</name>
    <name type="common">Chinese azalea</name>
    <name type="synonym">Azalea mollis</name>
    <dbReference type="NCBI Taxonomy" id="49168"/>
    <lineage>
        <taxon>Eukaryota</taxon>
        <taxon>Viridiplantae</taxon>
        <taxon>Streptophyta</taxon>
        <taxon>Embryophyta</taxon>
        <taxon>Tracheophyta</taxon>
        <taxon>Spermatophyta</taxon>
        <taxon>Magnoliopsida</taxon>
        <taxon>eudicotyledons</taxon>
        <taxon>Gunneridae</taxon>
        <taxon>Pentapetalae</taxon>
        <taxon>asterids</taxon>
        <taxon>Ericales</taxon>
        <taxon>Ericaceae</taxon>
        <taxon>Ericoideae</taxon>
        <taxon>Rhodoreae</taxon>
        <taxon>Rhododendron</taxon>
    </lineage>
</organism>
<evidence type="ECO:0000313" key="1">
    <source>
        <dbReference type="EMBL" id="KAI8535081.1"/>
    </source>
</evidence>
<keyword evidence="2" id="KW-1185">Reference proteome</keyword>
<comment type="caution">
    <text evidence="1">The sequence shown here is derived from an EMBL/GenBank/DDBJ whole genome shotgun (WGS) entry which is preliminary data.</text>
</comment>
<evidence type="ECO:0000313" key="2">
    <source>
        <dbReference type="Proteomes" id="UP001062846"/>
    </source>
</evidence>
<reference evidence="1" key="1">
    <citation type="submission" date="2022-02" db="EMBL/GenBank/DDBJ databases">
        <title>Plant Genome Project.</title>
        <authorList>
            <person name="Zhang R.-G."/>
        </authorList>
    </citation>
    <scope>NUCLEOTIDE SEQUENCE</scope>
    <source>
        <strain evidence="1">AT1</strain>
    </source>
</reference>
<gene>
    <name evidence="1" type="ORF">RHMOL_Rhmol10G0147500</name>
</gene>
<accession>A0ACC0M2U7</accession>
<dbReference type="Proteomes" id="UP001062846">
    <property type="component" value="Chromosome 10"/>
</dbReference>
<sequence length="73" mass="8499">MPTKRNHNHHNSHTPPYSTTNCYFRPKKLRPCQSSNLCNAHNDKNGTSLIAPMELQDDRKEEHTVWKIGQRST</sequence>
<protein>
    <submittedName>
        <fullName evidence="1">Uncharacterized protein</fullName>
    </submittedName>
</protein>
<dbReference type="EMBL" id="CM046397">
    <property type="protein sequence ID" value="KAI8535081.1"/>
    <property type="molecule type" value="Genomic_DNA"/>
</dbReference>
<name>A0ACC0M2U7_RHOML</name>
<proteinExistence type="predicted"/>